<evidence type="ECO:0000259" key="1">
    <source>
        <dbReference type="Pfam" id="PF13628"/>
    </source>
</evidence>
<proteinExistence type="predicted"/>
<dbReference type="InterPro" id="IPR025419">
    <property type="entry name" value="DUF4142"/>
</dbReference>
<organism evidence="2 3">
    <name type="scientific">Nemorincola caseinilytica</name>
    <dbReference type="NCBI Taxonomy" id="2054315"/>
    <lineage>
        <taxon>Bacteria</taxon>
        <taxon>Pseudomonadati</taxon>
        <taxon>Bacteroidota</taxon>
        <taxon>Chitinophagia</taxon>
        <taxon>Chitinophagales</taxon>
        <taxon>Chitinophagaceae</taxon>
        <taxon>Nemorincola</taxon>
    </lineage>
</organism>
<sequence>MPAEYPLTPDMTRNEADDSFLVSAAHHSLDMREMAHAARSGTADSSVASFTTVIGHTTGAMYHDLQHLAKGALLLPKDPSTGILTKRQQMDLLIGIERDSAFMAYQVAAYEGLIDLFSHQVSYGQFKPVKEYAIKQLPDLIFQKERTESILKRL</sequence>
<feature type="domain" description="DUF4142" evidence="1">
    <location>
        <begin position="16"/>
        <end position="143"/>
    </location>
</feature>
<comment type="caution">
    <text evidence="2">The sequence shown here is derived from an EMBL/GenBank/DDBJ whole genome shotgun (WGS) entry which is preliminary data.</text>
</comment>
<protein>
    <recommendedName>
        <fullName evidence="1">DUF4142 domain-containing protein</fullName>
    </recommendedName>
</protein>
<evidence type="ECO:0000313" key="3">
    <source>
        <dbReference type="Proteomes" id="UP001500067"/>
    </source>
</evidence>
<evidence type="ECO:0000313" key="2">
    <source>
        <dbReference type="EMBL" id="GAA4468526.1"/>
    </source>
</evidence>
<gene>
    <name evidence="2" type="ORF">GCM10023093_26270</name>
</gene>
<dbReference type="Proteomes" id="UP001500067">
    <property type="component" value="Unassembled WGS sequence"/>
</dbReference>
<keyword evidence="3" id="KW-1185">Reference proteome</keyword>
<name>A0ABP8NMX4_9BACT</name>
<accession>A0ABP8NMX4</accession>
<reference evidence="3" key="1">
    <citation type="journal article" date="2019" name="Int. J. Syst. Evol. Microbiol.">
        <title>The Global Catalogue of Microorganisms (GCM) 10K type strain sequencing project: providing services to taxonomists for standard genome sequencing and annotation.</title>
        <authorList>
            <consortium name="The Broad Institute Genomics Platform"/>
            <consortium name="The Broad Institute Genome Sequencing Center for Infectious Disease"/>
            <person name="Wu L."/>
            <person name="Ma J."/>
        </authorList>
    </citation>
    <scope>NUCLEOTIDE SEQUENCE [LARGE SCALE GENOMIC DNA]</scope>
    <source>
        <strain evidence="3">JCM 32105</strain>
    </source>
</reference>
<dbReference type="EMBL" id="BAABFA010000019">
    <property type="protein sequence ID" value="GAA4468526.1"/>
    <property type="molecule type" value="Genomic_DNA"/>
</dbReference>
<dbReference type="Pfam" id="PF13628">
    <property type="entry name" value="DUF4142"/>
    <property type="match status" value="1"/>
</dbReference>